<dbReference type="InterPro" id="IPR033459">
    <property type="entry name" value="AveC-like"/>
</dbReference>
<evidence type="ECO:0000313" key="2">
    <source>
        <dbReference type="EMBL" id="CQD17475.1"/>
    </source>
</evidence>
<feature type="transmembrane region" description="Helical" evidence="1">
    <location>
        <begin position="118"/>
        <end position="136"/>
    </location>
</feature>
<dbReference type="AlphaFoldDB" id="A0A0E4CPB1"/>
<dbReference type="EMBL" id="CTEE01000001">
    <property type="protein sequence ID" value="CQD17475.1"/>
    <property type="molecule type" value="Genomic_DNA"/>
</dbReference>
<feature type="transmembrane region" description="Helical" evidence="1">
    <location>
        <begin position="89"/>
        <end position="111"/>
    </location>
</feature>
<dbReference type="STRING" id="141349.BN1232_03907"/>
<organism evidence="2 3">
    <name type="scientific">Mycobacterium lentiflavum</name>
    <dbReference type="NCBI Taxonomy" id="141349"/>
    <lineage>
        <taxon>Bacteria</taxon>
        <taxon>Bacillati</taxon>
        <taxon>Actinomycetota</taxon>
        <taxon>Actinomycetes</taxon>
        <taxon>Mycobacteriales</taxon>
        <taxon>Mycobacteriaceae</taxon>
        <taxon>Mycobacterium</taxon>
        <taxon>Mycobacterium simiae complex</taxon>
    </lineage>
</organism>
<reference evidence="2 3" key="1">
    <citation type="submission" date="2015-03" db="EMBL/GenBank/DDBJ databases">
        <authorList>
            <person name="Urmite Genomes"/>
        </authorList>
    </citation>
    <scope>NUCLEOTIDE SEQUENCE [LARGE SCALE GENOMIC DNA]</scope>
    <source>
        <strain evidence="2 3">CSUR P1491</strain>
    </source>
</reference>
<dbReference type="Proteomes" id="UP000199251">
    <property type="component" value="Unassembled WGS sequence"/>
</dbReference>
<gene>
    <name evidence="2" type="ORF">BN1232_03907</name>
</gene>
<evidence type="ECO:0000313" key="3">
    <source>
        <dbReference type="Proteomes" id="UP000199251"/>
    </source>
</evidence>
<accession>A0A0E4CPB1</accession>
<dbReference type="Pfam" id="PF17198">
    <property type="entry name" value="AveC_like"/>
    <property type="match status" value="1"/>
</dbReference>
<protein>
    <submittedName>
        <fullName evidence="2">Postpolyketide modification protein</fullName>
    </submittedName>
</protein>
<sequence length="375" mass="40988">MQVSLSLCWGFGVPVTKGRAVAITHHEELSSGASFAEPPVRQPRPVLWWSSAGVALLGFQVFVLARWALGPNFTSTDPGRDELPAWNSFVFAALQIGIPVAAVALLYLWVIRPWRKHGYLTTDAMIALAASTVFFWDMVMNYTSVTLFYNSHLINRGAWANGAWPTWTSPHANKLPEPLLIVPPAYTALVFSQVIVILWLLRKAKARWPGLGIVGTIVTIVVGLTLSDTLVEGLVLRTGVYAYPGGIRAISLFAGQTYQIPLSETVLFGGFSLGAIACLSYFRDDRGQTVVERGINTLKLNFKGKQAVKFFAIYGAIHLGFLVLYMLPQQWFATHSDPFPPGYPSYMINDMCAAGADGHACPGPGVPMPRPTHNP</sequence>
<keyword evidence="1" id="KW-1133">Transmembrane helix</keyword>
<feature type="transmembrane region" description="Helical" evidence="1">
    <location>
        <begin position="307"/>
        <end position="327"/>
    </location>
</feature>
<feature type="transmembrane region" description="Helical" evidence="1">
    <location>
        <begin position="46"/>
        <end position="69"/>
    </location>
</feature>
<keyword evidence="1" id="KW-0812">Transmembrane</keyword>
<evidence type="ECO:0000256" key="1">
    <source>
        <dbReference type="SAM" id="Phobius"/>
    </source>
</evidence>
<feature type="transmembrane region" description="Helical" evidence="1">
    <location>
        <begin position="208"/>
        <end position="226"/>
    </location>
</feature>
<keyword evidence="1" id="KW-0472">Membrane</keyword>
<proteinExistence type="predicted"/>
<name>A0A0E4CPB1_MYCLN</name>
<feature type="transmembrane region" description="Helical" evidence="1">
    <location>
        <begin position="179"/>
        <end position="201"/>
    </location>
</feature>
<feature type="transmembrane region" description="Helical" evidence="1">
    <location>
        <begin position="265"/>
        <end position="282"/>
    </location>
</feature>